<feature type="region of interest" description="Disordered" evidence="2">
    <location>
        <begin position="401"/>
        <end position="441"/>
    </location>
</feature>
<dbReference type="EMBL" id="JANBTX010000275">
    <property type="protein sequence ID" value="KAJ2683597.1"/>
    <property type="molecule type" value="Genomic_DNA"/>
</dbReference>
<dbReference type="OrthoDB" id="10266039at2759"/>
<keyword evidence="5" id="KW-1185">Reference proteome</keyword>
<dbReference type="PANTHER" id="PTHR12045:SF3">
    <property type="entry name" value="INACTIVE ALLANTOICASE-RELATED"/>
    <property type="match status" value="1"/>
</dbReference>
<feature type="domain" description="F5/8 type C" evidence="3">
    <location>
        <begin position="24"/>
        <end position="177"/>
    </location>
</feature>
<dbReference type="Gene3D" id="2.60.120.260">
    <property type="entry name" value="Galactose-binding domain-like"/>
    <property type="match status" value="2"/>
</dbReference>
<dbReference type="InterPro" id="IPR005164">
    <property type="entry name" value="Allantoicase"/>
</dbReference>
<evidence type="ECO:0000313" key="4">
    <source>
        <dbReference type="EMBL" id="KAJ2683597.1"/>
    </source>
</evidence>
<evidence type="ECO:0000259" key="3">
    <source>
        <dbReference type="PROSITE" id="PS50022"/>
    </source>
</evidence>
<dbReference type="SUPFAM" id="SSF49785">
    <property type="entry name" value="Galactose-binding domain-like"/>
    <property type="match status" value="2"/>
</dbReference>
<dbReference type="PROSITE" id="PS50022">
    <property type="entry name" value="FA58C_3"/>
    <property type="match status" value="1"/>
</dbReference>
<feature type="region of interest" description="Disordered" evidence="2">
    <location>
        <begin position="364"/>
        <end position="385"/>
    </location>
</feature>
<organism evidence="4 5">
    <name type="scientific">Coemansia spiralis</name>
    <dbReference type="NCBI Taxonomy" id="417178"/>
    <lineage>
        <taxon>Eukaryota</taxon>
        <taxon>Fungi</taxon>
        <taxon>Fungi incertae sedis</taxon>
        <taxon>Zoopagomycota</taxon>
        <taxon>Kickxellomycotina</taxon>
        <taxon>Kickxellomycetes</taxon>
        <taxon>Kickxellales</taxon>
        <taxon>Kickxellaceae</taxon>
        <taxon>Coemansia</taxon>
    </lineage>
</organism>
<dbReference type="Proteomes" id="UP001151516">
    <property type="component" value="Unassembled WGS sequence"/>
</dbReference>
<dbReference type="AlphaFoldDB" id="A0A9W8GH64"/>
<comment type="caution">
    <text evidence="4">The sequence shown here is derived from an EMBL/GenBank/DDBJ whole genome shotgun (WGS) entry which is preliminary data.</text>
</comment>
<dbReference type="InterPro" id="IPR000421">
    <property type="entry name" value="FA58C"/>
</dbReference>
<dbReference type="PANTHER" id="PTHR12045">
    <property type="entry name" value="ALLANTOICASE"/>
    <property type="match status" value="1"/>
</dbReference>
<sequence length="1013" mass="111660">MGNSQSSLPIYYNADPSNDAPSHSLSGFLDLASSAMGASVVRASDERFGAAENLIKAGAPLKSDAWVTRRHNPTADWAVIRLGSTGTISGFDIDTRGLDGDQAAAVSIQGCLATEDAKVDDDGDMPVAWEELLPKVEVSGNSRHQLALWTPTSAIYSHVRITLHPDGGVARLRVYGTVVAEATEGECDLACATTGARVIAASNDRLGSKDNLILPGRSTDPSTQGWKTRRTHSTDHSDWAIVRLAEPGFLTRIAIDTRPYDGDQPVAASVQACYSELANPERDSECFWYQIAPRTELNANKLHELDVTLNDVPFSHIKLVVHPDGAIARLRAYGQRVQEIEVEAAREEAEAKAEAVLAAEIGFGDSTPASSTDAEDAGAAAEPQAEVVTAGTVEFVVKPRKSEDLASTHRVKKSKRTEKPQLMSPGRPKKVKPKRSSEDSNEILAADQFSNTFDDQIRKHNKRKSILRPLLHVSVVWRSVVMSNICDNCVIRLKYFSNSVDVKYPAWPDGLTYPRTHRTIFVKRVTIWVPFWSEINKGKFTEANAILRSKGSNVVFPNATSLVLYFFKPRERQPLRLDNFILGNPLAPPPPPPAPKPIVPVSPEIVSGLARFLKRLAPGVTSVTGTFHIDGRLDASPERPFDDLLTMLCKGNVNTFRAYSYHYSSRVTLDSLPITGLTSLVHQNSMVCPPFGRLARLNASTLTRLTVGLLELEDWPTFIIGEDEKPVVYPCLITLRIHITHGIQYRYETTLPPINNAAPFPNITALEVKGAYPFDDDMIFRGNGATLKNLRIPVLAIHSKILSRFNVLGRSGVSRMNAIHIDMLSDWLMDRRIISRLFTEDDTSMMDQFPIILETATTMTLGSDTKLYHAFKALCKAPPMAVLQHLTIKAPVYTTLQIIQVIQAIPTLKSFACDLSKKVSGSTEAMPDHELPAALREKYYPLSHNFTKLTASRGGCVSTNKMAIAAMQIAIICPSFNFVEVLPGLRKDLKHKIRLAMAKDRFKPYADLVRHLL</sequence>
<dbReference type="Pfam" id="PF03561">
    <property type="entry name" value="Allantoicase"/>
    <property type="match status" value="2"/>
</dbReference>
<dbReference type="GO" id="GO:0000256">
    <property type="term" value="P:allantoin catabolic process"/>
    <property type="evidence" value="ECO:0007669"/>
    <property type="project" value="InterPro"/>
</dbReference>
<evidence type="ECO:0000256" key="1">
    <source>
        <dbReference type="ARBA" id="ARBA00009242"/>
    </source>
</evidence>
<evidence type="ECO:0000313" key="5">
    <source>
        <dbReference type="Proteomes" id="UP001151516"/>
    </source>
</evidence>
<comment type="similarity">
    <text evidence="1">Belongs to the allantoicase family.</text>
</comment>
<evidence type="ECO:0000256" key="2">
    <source>
        <dbReference type="SAM" id="MobiDB-lite"/>
    </source>
</evidence>
<accession>A0A9W8GH64</accession>
<protein>
    <submittedName>
        <fullName evidence="4">Allantoicase</fullName>
    </submittedName>
</protein>
<dbReference type="InterPro" id="IPR015908">
    <property type="entry name" value="Allantoicase_dom"/>
</dbReference>
<proteinExistence type="inferred from homology"/>
<feature type="region of interest" description="Disordered" evidence="2">
    <location>
        <begin position="210"/>
        <end position="231"/>
    </location>
</feature>
<gene>
    <name evidence="4" type="primary">DAL2_1</name>
    <name evidence="4" type="ORF">IWW39_005406</name>
</gene>
<name>A0A9W8GH64_9FUNG</name>
<dbReference type="InterPro" id="IPR008979">
    <property type="entry name" value="Galactose-bd-like_sf"/>
</dbReference>
<dbReference type="GO" id="GO:0004037">
    <property type="term" value="F:allantoicase activity"/>
    <property type="evidence" value="ECO:0007669"/>
    <property type="project" value="InterPro"/>
</dbReference>
<reference evidence="4" key="1">
    <citation type="submission" date="2022-07" db="EMBL/GenBank/DDBJ databases">
        <title>Phylogenomic reconstructions and comparative analyses of Kickxellomycotina fungi.</title>
        <authorList>
            <person name="Reynolds N.K."/>
            <person name="Stajich J.E."/>
            <person name="Barry K."/>
            <person name="Grigoriev I.V."/>
            <person name="Crous P."/>
            <person name="Smith M.E."/>
        </authorList>
    </citation>
    <scope>NUCLEOTIDE SEQUENCE</scope>
    <source>
        <strain evidence="4">CBS 109367</strain>
    </source>
</reference>